<dbReference type="PANTHER" id="PTHR43358:SF4">
    <property type="entry name" value="ALPHA_BETA HYDROLASE FOLD-1 DOMAIN-CONTAINING PROTEIN"/>
    <property type="match status" value="1"/>
</dbReference>
<accession>A0A2N8L3K0</accession>
<sequence length="304" mass="32396">MLGVLTGAGLWVAGEQLSRPARASLGPPPADLQARAVRIPVPRPIPDAAGEQAPGQVSGWFSPGQPRRGAVLLLHGVRSHRGQMLARARLLHQTGMSVLLIDLPAHGESSGERISFGWRESQGVAAALSFLRRELPQEKLGVIGVSLGGASLLLLSPQERGPLQAVALESVYPTIEEAVHNRLRVRIGEALSQGLTPMLLSQLPLRLGVEPSQLRPEQALRQLGETPVLVAGGQLDTQTPPAETRRMAAAAPQLHTLWLLDGAHHTDLQAFAPEAYRQQVLAFLVQRLRADTDAGANTAPTATP</sequence>
<dbReference type="SUPFAM" id="SSF53474">
    <property type="entry name" value="alpha/beta-Hydrolases"/>
    <property type="match status" value="1"/>
</dbReference>
<dbReference type="GO" id="GO:0016787">
    <property type="term" value="F:hydrolase activity"/>
    <property type="evidence" value="ECO:0007669"/>
    <property type="project" value="UniProtKB-KW"/>
</dbReference>
<dbReference type="InterPro" id="IPR029058">
    <property type="entry name" value="AB_hydrolase_fold"/>
</dbReference>
<dbReference type="InterPro" id="IPR052920">
    <property type="entry name" value="DNA-binding_regulatory"/>
</dbReference>
<dbReference type="OrthoDB" id="9798884at2"/>
<gene>
    <name evidence="2" type="ORF">C1O66_02560</name>
</gene>
<evidence type="ECO:0000313" key="2">
    <source>
        <dbReference type="EMBL" id="PND40281.1"/>
    </source>
</evidence>
<dbReference type="RefSeq" id="WP_102766415.1">
    <property type="nucleotide sequence ID" value="NZ_POSP01000001.1"/>
</dbReference>
<dbReference type="Pfam" id="PF12146">
    <property type="entry name" value="Hydrolase_4"/>
    <property type="match status" value="1"/>
</dbReference>
<keyword evidence="2" id="KW-0378">Hydrolase</keyword>
<feature type="domain" description="Serine aminopeptidase S33" evidence="1">
    <location>
        <begin position="66"/>
        <end position="179"/>
    </location>
</feature>
<name>A0A2N8L3K0_9BURK</name>
<comment type="caution">
    <text evidence="2">The sequence shown here is derived from an EMBL/GenBank/DDBJ whole genome shotgun (WGS) entry which is preliminary data.</text>
</comment>
<dbReference type="EMBL" id="POSP01000001">
    <property type="protein sequence ID" value="PND40281.1"/>
    <property type="molecule type" value="Genomic_DNA"/>
</dbReference>
<reference evidence="2 3" key="1">
    <citation type="submission" date="2018-01" db="EMBL/GenBank/DDBJ databases">
        <title>Draft genome sequence of Paucibacter aquatile CR182 isolated from freshwater of the Nakdong River.</title>
        <authorList>
            <person name="Choi A."/>
            <person name="Chung E.J."/>
        </authorList>
    </citation>
    <scope>NUCLEOTIDE SEQUENCE [LARGE SCALE GENOMIC DNA]</scope>
    <source>
        <strain evidence="2 3">CR182</strain>
    </source>
</reference>
<dbReference type="Gene3D" id="3.40.50.1820">
    <property type="entry name" value="alpha/beta hydrolase"/>
    <property type="match status" value="1"/>
</dbReference>
<organism evidence="2 3">
    <name type="scientific">Kinneretia aquatilis</name>
    <dbReference type="NCBI Taxonomy" id="2070761"/>
    <lineage>
        <taxon>Bacteria</taxon>
        <taxon>Pseudomonadati</taxon>
        <taxon>Pseudomonadota</taxon>
        <taxon>Betaproteobacteria</taxon>
        <taxon>Burkholderiales</taxon>
        <taxon>Sphaerotilaceae</taxon>
        <taxon>Roseateles</taxon>
    </lineage>
</organism>
<proteinExistence type="predicted"/>
<dbReference type="InterPro" id="IPR022742">
    <property type="entry name" value="Hydrolase_4"/>
</dbReference>
<evidence type="ECO:0000313" key="3">
    <source>
        <dbReference type="Proteomes" id="UP000235916"/>
    </source>
</evidence>
<dbReference type="PANTHER" id="PTHR43358">
    <property type="entry name" value="ALPHA/BETA-HYDROLASE"/>
    <property type="match status" value="1"/>
</dbReference>
<dbReference type="Proteomes" id="UP000235916">
    <property type="component" value="Unassembled WGS sequence"/>
</dbReference>
<keyword evidence="3" id="KW-1185">Reference proteome</keyword>
<protein>
    <submittedName>
        <fullName evidence="2">Alpha/beta hydrolase</fullName>
    </submittedName>
</protein>
<evidence type="ECO:0000259" key="1">
    <source>
        <dbReference type="Pfam" id="PF12146"/>
    </source>
</evidence>
<dbReference type="AlphaFoldDB" id="A0A2N8L3K0"/>